<dbReference type="AlphaFoldDB" id="A0A7C2JZ59"/>
<evidence type="ECO:0000256" key="1">
    <source>
        <dbReference type="ARBA" id="ARBA00008525"/>
    </source>
</evidence>
<comment type="similarity">
    <text evidence="1">Belongs to the UPF0167 family.</text>
</comment>
<dbReference type="EMBL" id="DSOK01000342">
    <property type="protein sequence ID" value="HEN16244.1"/>
    <property type="molecule type" value="Genomic_DNA"/>
</dbReference>
<gene>
    <name evidence="2" type="ORF">ENQ76_12350</name>
</gene>
<proteinExistence type="inferred from homology"/>
<sequence length="181" mass="20228">MALPKFKYHPDPMATGSVTKSRTKCVCCGKVRGYIYVGPVYAADEYDECICPWCIGDGSAHKKLDAEFTDDAGIGDDGRWGKVSQRVIDEVTCRTPGFNSWQGERWWTHCRDAAQFLGSVGKKELNLLGPPAIAAIRDSAEQMEEPEWNRLFAALRKNGSPTAYLFRCAKCGKYGGYYEYD</sequence>
<evidence type="ECO:0000313" key="2">
    <source>
        <dbReference type="EMBL" id="HEN16244.1"/>
    </source>
</evidence>
<comment type="caution">
    <text evidence="2">The sequence shown here is derived from an EMBL/GenBank/DDBJ whole genome shotgun (WGS) entry which is preliminary data.</text>
</comment>
<dbReference type="InterPro" id="IPR005363">
    <property type="entry name" value="UPF0167"/>
</dbReference>
<reference evidence="2" key="1">
    <citation type="journal article" date="2020" name="mSystems">
        <title>Genome- and Community-Level Interaction Insights into Carbon Utilization and Element Cycling Functions of Hydrothermarchaeota in Hydrothermal Sediment.</title>
        <authorList>
            <person name="Zhou Z."/>
            <person name="Liu Y."/>
            <person name="Xu W."/>
            <person name="Pan J."/>
            <person name="Luo Z.H."/>
            <person name="Li M."/>
        </authorList>
    </citation>
    <scope>NUCLEOTIDE SEQUENCE [LARGE SCALE GENOMIC DNA]</scope>
    <source>
        <strain evidence="2">SpSt-339</strain>
    </source>
</reference>
<dbReference type="Pfam" id="PF03691">
    <property type="entry name" value="UPF0167"/>
    <property type="match status" value="1"/>
</dbReference>
<protein>
    <submittedName>
        <fullName evidence="2">CbrC family protein</fullName>
    </submittedName>
</protein>
<accession>A0A7C2JZ59</accession>
<organism evidence="2">
    <name type="scientific">Schlesneria paludicola</name>
    <dbReference type="NCBI Taxonomy" id="360056"/>
    <lineage>
        <taxon>Bacteria</taxon>
        <taxon>Pseudomonadati</taxon>
        <taxon>Planctomycetota</taxon>
        <taxon>Planctomycetia</taxon>
        <taxon>Planctomycetales</taxon>
        <taxon>Planctomycetaceae</taxon>
        <taxon>Schlesneria</taxon>
    </lineage>
</organism>
<name>A0A7C2JZ59_9PLAN</name>